<evidence type="ECO:0000313" key="2">
    <source>
        <dbReference type="Proteomes" id="UP001321477"/>
    </source>
</evidence>
<evidence type="ECO:0000313" key="1">
    <source>
        <dbReference type="EMBL" id="BDZ53154.1"/>
    </source>
</evidence>
<accession>A0ABN6Y7W7</accession>
<name>A0ABN6Y7W7_9MICO</name>
<dbReference type="EMBL" id="AP027734">
    <property type="protein sequence ID" value="BDZ53154.1"/>
    <property type="molecule type" value="Genomic_DNA"/>
</dbReference>
<keyword evidence="2" id="KW-1185">Reference proteome</keyword>
<sequence length="62" mass="6011">MHARDVGQRGSVLALGEGAAGTRDVVAHRAVDAEELGAVRGIAAAVDEAVGGDVGAGAEEAT</sequence>
<organism evidence="1 2">
    <name type="scientific">Agromyces marinus</name>
    <dbReference type="NCBI Taxonomy" id="1389020"/>
    <lineage>
        <taxon>Bacteria</taxon>
        <taxon>Bacillati</taxon>
        <taxon>Actinomycetota</taxon>
        <taxon>Actinomycetes</taxon>
        <taxon>Micrococcales</taxon>
        <taxon>Microbacteriaceae</taxon>
        <taxon>Agromyces</taxon>
    </lineage>
</organism>
<proteinExistence type="predicted"/>
<reference evidence="2" key="1">
    <citation type="journal article" date="2019" name="Int. J. Syst. Evol. Microbiol.">
        <title>The Global Catalogue of Microorganisms (GCM) 10K type strain sequencing project: providing services to taxonomists for standard genome sequencing and annotation.</title>
        <authorList>
            <consortium name="The Broad Institute Genomics Platform"/>
            <consortium name="The Broad Institute Genome Sequencing Center for Infectious Disease"/>
            <person name="Wu L."/>
            <person name="Ma J."/>
        </authorList>
    </citation>
    <scope>NUCLEOTIDE SEQUENCE [LARGE SCALE GENOMIC DNA]</scope>
    <source>
        <strain evidence="2">NBRC 109019</strain>
    </source>
</reference>
<gene>
    <name evidence="1" type="ORF">GCM10025870_02270</name>
</gene>
<protein>
    <submittedName>
        <fullName evidence="1">Uncharacterized protein</fullName>
    </submittedName>
</protein>
<dbReference type="Proteomes" id="UP001321477">
    <property type="component" value="Chromosome"/>
</dbReference>